<dbReference type="Gene3D" id="3.30.300.30">
    <property type="match status" value="1"/>
</dbReference>
<dbReference type="Proteomes" id="UP000321523">
    <property type="component" value="Unassembled WGS sequence"/>
</dbReference>
<dbReference type="SUPFAM" id="SSF56801">
    <property type="entry name" value="Acetyl-CoA synthetase-like"/>
    <property type="match status" value="1"/>
</dbReference>
<dbReference type="OrthoDB" id="9803968at2"/>
<dbReference type="InterPro" id="IPR050237">
    <property type="entry name" value="ATP-dep_AMP-bd_enzyme"/>
</dbReference>
<dbReference type="RefSeq" id="WP_044426498.1">
    <property type="nucleotide sequence ID" value="NZ_BJYZ01000007.1"/>
</dbReference>
<name>A0A512DMD4_9PROT</name>
<proteinExistence type="predicted"/>
<dbReference type="InterPro" id="IPR045851">
    <property type="entry name" value="AMP-bd_C_sf"/>
</dbReference>
<dbReference type="AlphaFoldDB" id="A0A512DMD4"/>
<dbReference type="Pfam" id="PF00501">
    <property type="entry name" value="AMP-binding"/>
    <property type="match status" value="1"/>
</dbReference>
<dbReference type="InterPro" id="IPR000873">
    <property type="entry name" value="AMP-dep_synth/lig_dom"/>
</dbReference>
<evidence type="ECO:0000313" key="3">
    <source>
        <dbReference type="Proteomes" id="UP000321523"/>
    </source>
</evidence>
<evidence type="ECO:0000313" key="2">
    <source>
        <dbReference type="EMBL" id="GEO37636.1"/>
    </source>
</evidence>
<evidence type="ECO:0000259" key="1">
    <source>
        <dbReference type="Pfam" id="PF00501"/>
    </source>
</evidence>
<dbReference type="EMBL" id="BJYZ01000007">
    <property type="protein sequence ID" value="GEO37636.1"/>
    <property type="molecule type" value="Genomic_DNA"/>
</dbReference>
<dbReference type="PANTHER" id="PTHR43767">
    <property type="entry name" value="LONG-CHAIN-FATTY-ACID--COA LIGASE"/>
    <property type="match status" value="1"/>
</dbReference>
<protein>
    <submittedName>
        <fullName evidence="2">Long-chain-fatty-acid--CoA ligase</fullName>
    </submittedName>
</protein>
<dbReference type="PANTHER" id="PTHR43767:SF1">
    <property type="entry name" value="NONRIBOSOMAL PEPTIDE SYNTHASE PES1 (EUROFUNG)-RELATED"/>
    <property type="match status" value="1"/>
</dbReference>
<dbReference type="Gene3D" id="3.40.50.12780">
    <property type="entry name" value="N-terminal domain of ligase-like"/>
    <property type="match status" value="1"/>
</dbReference>
<organism evidence="2 3">
    <name type="scientific">Skermanella aerolata</name>
    <dbReference type="NCBI Taxonomy" id="393310"/>
    <lineage>
        <taxon>Bacteria</taxon>
        <taxon>Pseudomonadati</taxon>
        <taxon>Pseudomonadota</taxon>
        <taxon>Alphaproteobacteria</taxon>
        <taxon>Rhodospirillales</taxon>
        <taxon>Azospirillaceae</taxon>
        <taxon>Skermanella</taxon>
    </lineage>
</organism>
<reference evidence="2 3" key="1">
    <citation type="submission" date="2019-07" db="EMBL/GenBank/DDBJ databases">
        <title>Whole genome shotgun sequence of Skermanella aerolata NBRC 106429.</title>
        <authorList>
            <person name="Hosoyama A."/>
            <person name="Uohara A."/>
            <person name="Ohji S."/>
            <person name="Ichikawa N."/>
        </authorList>
    </citation>
    <scope>NUCLEOTIDE SEQUENCE [LARGE SCALE GENOMIC DNA]</scope>
    <source>
        <strain evidence="2 3">NBRC 106429</strain>
    </source>
</reference>
<keyword evidence="3" id="KW-1185">Reference proteome</keyword>
<dbReference type="GO" id="GO:0016878">
    <property type="term" value="F:acid-thiol ligase activity"/>
    <property type="evidence" value="ECO:0007669"/>
    <property type="project" value="UniProtKB-ARBA"/>
</dbReference>
<dbReference type="InterPro" id="IPR020845">
    <property type="entry name" value="AMP-binding_CS"/>
</dbReference>
<dbReference type="InterPro" id="IPR042099">
    <property type="entry name" value="ANL_N_sf"/>
</dbReference>
<accession>A0A512DMD4</accession>
<gene>
    <name evidence="2" type="ORF">SAE02_17840</name>
</gene>
<keyword evidence="2" id="KW-0436">Ligase</keyword>
<sequence>MPGSICWENELAPLAQRHAGRTAISDLEGDVTFAELFSRAAGVAGRLVDAGVGPGEPVATFLKNGRRAVWASYGAVMAGAAETPLNTLLSRDEIAHCLCIAGIRRVVTDREGAALLDGIVTETHRVDEIAPAGLGGTGLPAVAEDAWGKIVFTSGTTGAPKGVVYTHGGRWTANILLRATLQIAPGPGDKVLLMTPYSHGSSLLCGAFLDGGAAAFLLNGVDTATVLPILEERRVDQVFAPPTVLAKIVAAVGDRTFPHIRTVFTGTAPLSPELYAKARHVFGPVVRLTYGKSEIFNPITVLTPEETDAWYSDPDAGKSICVGWPASGVEIRIDPQPTADGEVNGLPGTGRLLLRARHMLAGYLTGQGFAPLATDEFHETGDIGMVDALGRLHLCGREGDLIKSGGYRVSPDEVEGYLRPALRQGELLVVGLPSPYWGEVITVATAGAEPGWERELAPALERMTPYKRPRLFVTLPELPRNAMGKIVRARVRSIIAEDYAMIDGPKVSLTRRSRDE</sequence>
<feature type="domain" description="AMP-dependent synthetase/ligase" evidence="1">
    <location>
        <begin position="15"/>
        <end position="364"/>
    </location>
</feature>
<dbReference type="PROSITE" id="PS00455">
    <property type="entry name" value="AMP_BINDING"/>
    <property type="match status" value="1"/>
</dbReference>
<comment type="caution">
    <text evidence="2">The sequence shown here is derived from an EMBL/GenBank/DDBJ whole genome shotgun (WGS) entry which is preliminary data.</text>
</comment>